<gene>
    <name evidence="1" type="ORF">IPL58_12770</name>
</gene>
<comment type="caution">
    <text evidence="1">The sequence shown here is derived from an EMBL/GenBank/DDBJ whole genome shotgun (WGS) entry which is preliminary data.</text>
</comment>
<dbReference type="EMBL" id="JADJUC010000016">
    <property type="protein sequence ID" value="MBK8524869.1"/>
    <property type="molecule type" value="Genomic_DNA"/>
</dbReference>
<reference evidence="1" key="1">
    <citation type="submission" date="2020-10" db="EMBL/GenBank/DDBJ databases">
        <title>Connecting structure to function with the recovery of over 1000 high-quality activated sludge metagenome-assembled genomes encoding full-length rRNA genes using long-read sequencing.</title>
        <authorList>
            <person name="Singleton C.M."/>
            <person name="Petriglieri F."/>
            <person name="Kristensen J.M."/>
            <person name="Kirkegaard R.H."/>
            <person name="Michaelsen T.Y."/>
            <person name="Andersen M.H."/>
            <person name="Karst S.M."/>
            <person name="Dueholm M.S."/>
            <person name="Nielsen P.H."/>
            <person name="Albertsen M."/>
        </authorList>
    </citation>
    <scope>NUCLEOTIDE SEQUENCE</scope>
    <source>
        <strain evidence="1">Hirt_18-Q3-R61-65_BATAC.395</strain>
    </source>
</reference>
<dbReference type="Proteomes" id="UP000886689">
    <property type="component" value="Unassembled WGS sequence"/>
</dbReference>
<name>A0A9D7K1T5_9PROT</name>
<organism evidence="1 2">
    <name type="scientific">Candidatus Proximibacter danicus</name>
    <dbReference type="NCBI Taxonomy" id="2954365"/>
    <lineage>
        <taxon>Bacteria</taxon>
        <taxon>Pseudomonadati</taxon>
        <taxon>Pseudomonadota</taxon>
        <taxon>Betaproteobacteria</taxon>
        <taxon>Candidatus Proximibacter</taxon>
    </lineage>
</organism>
<protein>
    <submittedName>
        <fullName evidence="1">Uncharacterized protein</fullName>
    </submittedName>
</protein>
<accession>A0A9D7K1T5</accession>
<proteinExistence type="predicted"/>
<dbReference type="AlphaFoldDB" id="A0A9D7K1T5"/>
<evidence type="ECO:0000313" key="2">
    <source>
        <dbReference type="Proteomes" id="UP000886689"/>
    </source>
</evidence>
<sequence>MRGALACLPLKSSNRLNPPPTDSARSLLTPDFGMFFCIGQGPYFYGDDDRDLAAVIERFPRDAADRHLWHWPDRFSGDTSRQLQNSVVTALYSGTPHVQPQS</sequence>
<evidence type="ECO:0000313" key="1">
    <source>
        <dbReference type="EMBL" id="MBK8524869.1"/>
    </source>
</evidence>